<dbReference type="InterPro" id="IPR016993">
    <property type="entry name" value="SA2157_glycerophostrnsf"/>
</dbReference>
<protein>
    <submittedName>
        <fullName evidence="7">Teichoic acid biosynthesis protein F</fullName>
    </submittedName>
</protein>
<dbReference type="PANTHER" id="PTHR37316:SF3">
    <property type="entry name" value="TEICHOIC ACID GLYCEROL-PHOSPHATE TRANSFERASE"/>
    <property type="match status" value="1"/>
</dbReference>
<dbReference type="Gene3D" id="3.40.50.11820">
    <property type="match status" value="1"/>
</dbReference>
<dbReference type="Gene3D" id="3.40.50.12580">
    <property type="match status" value="1"/>
</dbReference>
<dbReference type="InterPro" id="IPR051612">
    <property type="entry name" value="Teichoic_Acid_Biosynth"/>
</dbReference>
<comment type="similarity">
    <text evidence="2">Belongs to the CDP-glycerol glycerophosphotransferase family.</text>
</comment>
<dbReference type="PANTHER" id="PTHR37316">
    <property type="entry name" value="TEICHOIC ACID GLYCEROL-PHOSPHATE PRIMASE"/>
    <property type="match status" value="1"/>
</dbReference>
<dbReference type="Pfam" id="PF04464">
    <property type="entry name" value="Glyphos_transf"/>
    <property type="match status" value="1"/>
</dbReference>
<evidence type="ECO:0000313" key="8">
    <source>
        <dbReference type="Proteomes" id="UP000283576"/>
    </source>
</evidence>
<keyword evidence="4" id="KW-0808">Transferase</keyword>
<keyword evidence="3" id="KW-1003">Cell membrane</keyword>
<dbReference type="AlphaFoldDB" id="A0A2T4T122"/>
<accession>A0A2T4T122</accession>
<dbReference type="PIRSF" id="PIRSF032341">
    <property type="entry name" value="UCP032341_glycerophostrnsf"/>
    <property type="match status" value="1"/>
</dbReference>
<dbReference type="RefSeq" id="WP_107513064.1">
    <property type="nucleotide sequence ID" value="NZ_CP069082.1"/>
</dbReference>
<reference evidence="7 8" key="1">
    <citation type="journal article" date="2016" name="Front. Microbiol.">
        <title>Comprehensive Phylogenetic Analysis of Bovine Non-aureus Staphylococci Species Based on Whole-Genome Sequencing.</title>
        <authorList>
            <person name="Naushad S."/>
            <person name="Barkema H.W."/>
            <person name="Luby C."/>
            <person name="Condas L.A."/>
            <person name="Nobrega D.B."/>
            <person name="Carson D.A."/>
            <person name="De Buck J."/>
        </authorList>
    </citation>
    <scope>NUCLEOTIDE SEQUENCE [LARGE SCALE GENOMIC DNA]</scope>
    <source>
        <strain evidence="7 8">SNUC 1388</strain>
    </source>
</reference>
<organism evidence="7 8">
    <name type="scientific">Staphylococcus gallinarum</name>
    <dbReference type="NCBI Taxonomy" id="1293"/>
    <lineage>
        <taxon>Bacteria</taxon>
        <taxon>Bacillati</taxon>
        <taxon>Bacillota</taxon>
        <taxon>Bacilli</taxon>
        <taxon>Bacillales</taxon>
        <taxon>Staphylococcaceae</taxon>
        <taxon>Staphylococcus</taxon>
    </lineage>
</organism>
<evidence type="ECO:0000256" key="5">
    <source>
        <dbReference type="ARBA" id="ARBA00022944"/>
    </source>
</evidence>
<evidence type="ECO:0000256" key="4">
    <source>
        <dbReference type="ARBA" id="ARBA00022679"/>
    </source>
</evidence>
<dbReference type="GO" id="GO:0019350">
    <property type="term" value="P:teichoic acid biosynthetic process"/>
    <property type="evidence" value="ECO:0007669"/>
    <property type="project" value="UniProtKB-KW"/>
</dbReference>
<dbReference type="InterPro" id="IPR043149">
    <property type="entry name" value="TagF_N"/>
</dbReference>
<keyword evidence="5" id="KW-0777">Teichoic acid biosynthesis</keyword>
<evidence type="ECO:0000256" key="6">
    <source>
        <dbReference type="ARBA" id="ARBA00023136"/>
    </source>
</evidence>
<name>A0A2T4T122_STAGA</name>
<dbReference type="SUPFAM" id="SSF53756">
    <property type="entry name" value="UDP-Glycosyltransferase/glycogen phosphorylase"/>
    <property type="match status" value="1"/>
</dbReference>
<proteinExistence type="inferred from homology"/>
<gene>
    <name evidence="7" type="ORF">BUZ01_04830</name>
</gene>
<dbReference type="InterPro" id="IPR043148">
    <property type="entry name" value="TagF_C"/>
</dbReference>
<dbReference type="GO" id="GO:0047355">
    <property type="term" value="F:CDP-glycerol glycerophosphotransferase activity"/>
    <property type="evidence" value="ECO:0007669"/>
    <property type="project" value="InterPro"/>
</dbReference>
<dbReference type="InterPro" id="IPR007554">
    <property type="entry name" value="Glycerophosphate_synth"/>
</dbReference>
<evidence type="ECO:0000256" key="3">
    <source>
        <dbReference type="ARBA" id="ARBA00022475"/>
    </source>
</evidence>
<evidence type="ECO:0000256" key="2">
    <source>
        <dbReference type="ARBA" id="ARBA00010488"/>
    </source>
</evidence>
<comment type="caution">
    <text evidence="7">The sequence shown here is derived from an EMBL/GenBank/DDBJ whole genome shotgun (WGS) entry which is preliminary data.</text>
</comment>
<dbReference type="GeneID" id="93844362"/>
<evidence type="ECO:0000256" key="1">
    <source>
        <dbReference type="ARBA" id="ARBA00004202"/>
    </source>
</evidence>
<evidence type="ECO:0000313" key="7">
    <source>
        <dbReference type="EMBL" id="RIL43956.1"/>
    </source>
</evidence>
<comment type="subcellular location">
    <subcellularLocation>
        <location evidence="1">Cell membrane</location>
        <topology evidence="1">Peripheral membrane protein</topology>
    </subcellularLocation>
</comment>
<sequence length="562" mass="65715">MIKQFELETWDLSEQQLNKSLQEGYTHFVVVNKNIKLYKNMFKAVELKPCTIVADYTVNQQYINDCHYFGKSMINFNDWIENINHYPNVIFHIETSLKLLQQYTITKIFDLALLSLLQEDVATDSHVVFDFKKGFKTSDSVWEIVHHFEPLNTTAFNLNKLAYLHEHKAPFKGNATLAPEDMRFTDKLLNSFNFKLPHWIFNPIQQHSINKHHAQSYIYTKDRSKLQNHIVFLGFDYGFRGNSRYLFNHFAKHFNKLPIYFVTEDVNGPNFIKPNDPNTKSLIETAQVVILESYIPDDLKPNGTIIQLWHGTPIKRLFLDSPEPYQNLNIYNYRARKYNKWLQQDYFVCDCEEIIDYFKTAFPQQQTNLLNCGYPRVRYLLDKQSDQPYLSFIKKELKLDPEKPMLLYAPTWKANGDHADLLPISDGLLNKYNVVFKGHIEDTSDYVPENAIIAPSHIEIQDLLLVSDIVLTDYSSIIFDALTIDKVVCQYTPNHAKYVDERGVYDDVMHSLATVRYSDSKALLNDLISYQMTEIHNNAFVNKDNHAFETLSHLIQKAIKKS</sequence>
<keyword evidence="6" id="KW-0472">Membrane</keyword>
<dbReference type="Proteomes" id="UP000283576">
    <property type="component" value="Unassembled WGS sequence"/>
</dbReference>
<dbReference type="EMBL" id="QXRZ01000002">
    <property type="protein sequence ID" value="RIL43956.1"/>
    <property type="molecule type" value="Genomic_DNA"/>
</dbReference>
<dbReference type="GO" id="GO:0005886">
    <property type="term" value="C:plasma membrane"/>
    <property type="evidence" value="ECO:0007669"/>
    <property type="project" value="UniProtKB-SubCell"/>
</dbReference>